<dbReference type="EMBL" id="AP011753">
    <property type="protein sequence ID" value="BAL56610.1"/>
    <property type="molecule type" value="Genomic_DNA"/>
</dbReference>
<sequence>MKREWLACFYHLRGMTWRYWGHWHHDPLAYRRAERDFSRAVDLLPTFVQALYDRGLLRWRELGDGAGAEADLTRVLELEPGRTEAWFNRAMAREVIGDLSGAVADFRRYLSEGDDPQWREISQRQIAVLEAWSVQEEK</sequence>
<dbReference type="InterPro" id="IPR011990">
    <property type="entry name" value="TPR-like_helical_dom_sf"/>
</dbReference>
<reference evidence="1" key="1">
    <citation type="journal article" date="2005" name="Environ. Microbiol.">
        <title>Genetic and functional properties of uncultivated thermophilic crenarchaeotes from a subsurface gold mine as revealed by analysis of genome fragments.</title>
        <authorList>
            <person name="Nunoura T."/>
            <person name="Hirayama H."/>
            <person name="Takami H."/>
            <person name="Oida H."/>
            <person name="Nishi S."/>
            <person name="Shimamura S."/>
            <person name="Suzuki Y."/>
            <person name="Inagaki F."/>
            <person name="Takai K."/>
            <person name="Nealson K.H."/>
            <person name="Horikoshi K."/>
        </authorList>
    </citation>
    <scope>NUCLEOTIDE SEQUENCE</scope>
</reference>
<gene>
    <name evidence="1" type="ORF">HGMM_F41E03C21</name>
</gene>
<reference evidence="1" key="2">
    <citation type="journal article" date="2012" name="PLoS ONE">
        <title>A Deeply Branching Thermophilic Bacterium with an Ancient Acetyl-CoA Pathway Dominates a Subsurface Ecosystem.</title>
        <authorList>
            <person name="Takami H."/>
            <person name="Noguchi H."/>
            <person name="Takaki Y."/>
            <person name="Uchiyama I."/>
            <person name="Toyoda A."/>
            <person name="Nishi S."/>
            <person name="Chee G.-J."/>
            <person name="Arai W."/>
            <person name="Nunoura T."/>
            <person name="Itoh T."/>
            <person name="Hattori M."/>
            <person name="Takai K."/>
        </authorList>
    </citation>
    <scope>NUCLEOTIDE SEQUENCE</scope>
</reference>
<protein>
    <submittedName>
        <fullName evidence="1">Tetratricopeptide repeat domain protein</fullName>
    </submittedName>
</protein>
<proteinExistence type="predicted"/>
<dbReference type="SUPFAM" id="SSF48452">
    <property type="entry name" value="TPR-like"/>
    <property type="match status" value="1"/>
</dbReference>
<organism evidence="1">
    <name type="scientific">uncultured prokaryote</name>
    <dbReference type="NCBI Taxonomy" id="198431"/>
    <lineage>
        <taxon>unclassified sequences</taxon>
        <taxon>environmental samples</taxon>
    </lineage>
</organism>
<dbReference type="Pfam" id="PF13432">
    <property type="entry name" value="TPR_16"/>
    <property type="match status" value="1"/>
</dbReference>
<evidence type="ECO:0000313" key="1">
    <source>
        <dbReference type="EMBL" id="BAL56610.1"/>
    </source>
</evidence>
<name>H5SKC4_9ZZZZ</name>
<dbReference type="AlphaFoldDB" id="H5SKC4"/>
<dbReference type="Gene3D" id="1.25.40.10">
    <property type="entry name" value="Tetratricopeptide repeat domain"/>
    <property type="match status" value="1"/>
</dbReference>
<accession>H5SKC4</accession>